<evidence type="ECO:0000259" key="5">
    <source>
        <dbReference type="SMART" id="SM00249"/>
    </source>
</evidence>
<evidence type="ECO:0000256" key="4">
    <source>
        <dbReference type="SAM" id="MobiDB-lite"/>
    </source>
</evidence>
<dbReference type="InterPro" id="IPR001965">
    <property type="entry name" value="Znf_PHD"/>
</dbReference>
<dbReference type="AlphaFoldDB" id="E1F235"/>
<protein>
    <recommendedName>
        <fullName evidence="5">Zinc finger PHD-type domain-containing protein</fullName>
    </recommendedName>
</protein>
<dbReference type="GO" id="GO:0008270">
    <property type="term" value="F:zinc ion binding"/>
    <property type="evidence" value="ECO:0007669"/>
    <property type="project" value="UniProtKB-KW"/>
</dbReference>
<dbReference type="InterPro" id="IPR013083">
    <property type="entry name" value="Znf_RING/FYVE/PHD"/>
</dbReference>
<evidence type="ECO:0000256" key="2">
    <source>
        <dbReference type="ARBA" id="ARBA00022771"/>
    </source>
</evidence>
<dbReference type="Proteomes" id="UP000008974">
    <property type="component" value="Unassembled WGS sequence"/>
</dbReference>
<dbReference type="OrthoDB" id="10253105at2759"/>
<feature type="compositionally biased region" description="Basic and acidic residues" evidence="4">
    <location>
        <begin position="796"/>
        <end position="806"/>
    </location>
</feature>
<dbReference type="VEuPathDB" id="GiardiaDB:GLP15_3784"/>
<sequence>MKARSRNILSIIENSLFWCQYSNVLTEIRQEYGFLPHSSLKRYKTILALHETTERIGKEIRTLSNRRATVPSADNPATADRLVYLCRQLVAYQREKVAHANAALLELRQAQNSIAYCNLKHADDASVAQVLTSVHSFQQSLFQQGQTADAAEAQFGASDLFACYRNFSASGLLGPSPYLPLNPNILEPCYMPDFNDLQMKTAGGKTTSGFSPPEIVKSNFPYTAWLTPEQQRGFNIDESEKARAWSILLDNSYAAHTFYKSCSSFLGLVSMMDFDITFEEFCKLNECDPQQSTDLFQYWSHSYNTLKILSENVPMDEFTYFKLRQLEENSKYRYCPNCQVLVALGEECQLCHYNGFAWITFQPLNTELDEPRLKLSRASARNSYQFPPNFFMKVLRDPIRLLREIQQMLKKALQWYNGLLKQKVISEPLKEPSKEPPKDQGHGVLATPVLTLSSIIGNGSIRWTGASVSSDVNNVNSNRLEAGKNGDITPGSASAANGQHVSVHQTNSIKNAKVILTTAEHTPRQDIQLVSGNKQSYPLFLKSQAELSSSDRIELSDEVTVLYEQTQPITTKPPRSSMRKQGHRRTSQEPSMLSSSISEHSITGVKLEASCAYDAVSTNTDVTEAGYCFCSKSNKKVCSDDMICCESNNCKFANEGWFHVDCLGLRSHSNETDVMSKLESVEFYCPGCYVEILKKHINGWPMLFPFLTTTEQRQALLEYVIKQWQENFSMNLDRASRQIRREATSHLHHAAAEQEHDNLIAQANILGTDSNLQRSDTVAASAALLQQPLARTSPPRSERSSKKEKL</sequence>
<dbReference type="OMA" id="DMICCES"/>
<reference evidence="6 7" key="1">
    <citation type="journal article" date="2010" name="BMC Genomics">
        <title>Genome analysis and comparative genomics of a Giardia intestinalis assemblage E isolate.</title>
        <authorList>
            <person name="Jerlstrom-Hultqvist J."/>
            <person name="Franzen O."/>
            <person name="Ankarklev J."/>
            <person name="Xu F."/>
            <person name="Nohynkova E."/>
            <person name="Andersson J.O."/>
            <person name="Svard S.G."/>
            <person name="Andersson B."/>
        </authorList>
    </citation>
    <scope>NUCLEOTIDE SEQUENCE [LARGE SCALE GENOMIC DNA]</scope>
    <source>
        <strain evidence="6 7">P15</strain>
    </source>
</reference>
<feature type="region of interest" description="Disordered" evidence="4">
    <location>
        <begin position="784"/>
        <end position="806"/>
    </location>
</feature>
<feature type="domain" description="Zinc finger PHD-type" evidence="5">
    <location>
        <begin position="627"/>
        <end position="689"/>
    </location>
</feature>
<gene>
    <name evidence="6" type="ORF">GLP15_3784</name>
</gene>
<dbReference type="Gene3D" id="3.30.40.10">
    <property type="entry name" value="Zinc/RING finger domain, C3HC4 (zinc finger)"/>
    <property type="match status" value="1"/>
</dbReference>
<evidence type="ECO:0000313" key="6">
    <source>
        <dbReference type="EMBL" id="EFO63466.1"/>
    </source>
</evidence>
<comment type="caution">
    <text evidence="6">The sequence shown here is derived from an EMBL/GenBank/DDBJ whole genome shotgun (WGS) entry which is preliminary data.</text>
</comment>
<dbReference type="SMART" id="SM00249">
    <property type="entry name" value="PHD"/>
    <property type="match status" value="1"/>
</dbReference>
<dbReference type="InterPro" id="IPR011011">
    <property type="entry name" value="Znf_FYVE_PHD"/>
</dbReference>
<dbReference type="SUPFAM" id="SSF57903">
    <property type="entry name" value="FYVE/PHD zinc finger"/>
    <property type="match status" value="1"/>
</dbReference>
<organism evidence="6 7">
    <name type="scientific">Giardia intestinalis (strain P15)</name>
    <name type="common">Giardia lamblia</name>
    <dbReference type="NCBI Taxonomy" id="658858"/>
    <lineage>
        <taxon>Eukaryota</taxon>
        <taxon>Metamonada</taxon>
        <taxon>Diplomonadida</taxon>
        <taxon>Hexamitidae</taxon>
        <taxon>Giardiinae</taxon>
        <taxon>Giardia</taxon>
    </lineage>
</organism>
<keyword evidence="3" id="KW-0862">Zinc</keyword>
<evidence type="ECO:0000256" key="3">
    <source>
        <dbReference type="ARBA" id="ARBA00022833"/>
    </source>
</evidence>
<evidence type="ECO:0000313" key="7">
    <source>
        <dbReference type="Proteomes" id="UP000008974"/>
    </source>
</evidence>
<evidence type="ECO:0000256" key="1">
    <source>
        <dbReference type="ARBA" id="ARBA00022723"/>
    </source>
</evidence>
<name>E1F235_GIAIA</name>
<feature type="region of interest" description="Disordered" evidence="4">
    <location>
        <begin position="569"/>
        <end position="595"/>
    </location>
</feature>
<keyword evidence="1" id="KW-0479">Metal-binding</keyword>
<dbReference type="EMBL" id="ACVC01000130">
    <property type="protein sequence ID" value="EFO63466.1"/>
    <property type="molecule type" value="Genomic_DNA"/>
</dbReference>
<keyword evidence="2" id="KW-0863">Zinc-finger</keyword>
<accession>E1F235</accession>
<proteinExistence type="predicted"/>